<feature type="compositionally biased region" description="Basic residues" evidence="1">
    <location>
        <begin position="160"/>
        <end position="172"/>
    </location>
</feature>
<accession>A0ABR1SBS1</accession>
<organism evidence="2 3">
    <name type="scientific">Apiospora marii</name>
    <dbReference type="NCBI Taxonomy" id="335849"/>
    <lineage>
        <taxon>Eukaryota</taxon>
        <taxon>Fungi</taxon>
        <taxon>Dikarya</taxon>
        <taxon>Ascomycota</taxon>
        <taxon>Pezizomycotina</taxon>
        <taxon>Sordariomycetes</taxon>
        <taxon>Xylariomycetidae</taxon>
        <taxon>Amphisphaeriales</taxon>
        <taxon>Apiosporaceae</taxon>
        <taxon>Apiospora</taxon>
    </lineage>
</organism>
<keyword evidence="3" id="KW-1185">Reference proteome</keyword>
<feature type="compositionally biased region" description="Low complexity" evidence="1">
    <location>
        <begin position="519"/>
        <end position="529"/>
    </location>
</feature>
<feature type="compositionally biased region" description="Low complexity" evidence="1">
    <location>
        <begin position="500"/>
        <end position="510"/>
    </location>
</feature>
<feature type="compositionally biased region" description="Basic residues" evidence="1">
    <location>
        <begin position="206"/>
        <end position="215"/>
    </location>
</feature>
<feature type="compositionally biased region" description="Basic and acidic residues" evidence="1">
    <location>
        <begin position="63"/>
        <end position="72"/>
    </location>
</feature>
<feature type="compositionally biased region" description="Basic and acidic residues" evidence="1">
    <location>
        <begin position="173"/>
        <end position="183"/>
    </location>
</feature>
<feature type="compositionally biased region" description="Basic and acidic residues" evidence="1">
    <location>
        <begin position="828"/>
        <end position="841"/>
    </location>
</feature>
<evidence type="ECO:0000256" key="1">
    <source>
        <dbReference type="SAM" id="MobiDB-lite"/>
    </source>
</evidence>
<sequence length="841" mass="93488">MAIWPFRRKGSRRRPPGNGRQAADAPGPSRAATEPATSSDPVDSAPSLLEATGRRASKRQRQQRGDLPDQHQWRGRTYSFSPGRRDSIRVARARPSQHDPVPPVPAIPKSATTLSDHDNYREQGTSNHTTGHTLDSQNPEIDIRDRVPTLHHNNSGSKRSAQHLPRHKSSKRRKEDHDREAEVKAMSQLQPPPTRPATDSWTSGRPMKRNSKRARTGPARPWDQRESDISLPGPESINSAMSTDSDQIAWKLSSLDALAPRPTLRYSSNPLYGASSGSGPLRSGSQKRKLAERGPIPESTLRAHKRVDDLADDLDASDLRELMERDKRRKERKTERDRERVERRLARKSERQRAEEAEAARNGTPPPQNLERGVLGRDTTGLGIDTTSAVVTSSRQRQSDDSPRKREKEPANPAEEPQDKRRSPSPLENFHRVDSIPLSPVTPAPVVPEPKPTEPANETAPRTSRSSSPRLMGLIRPKKQRSASPKESKDSKEKSDAAEKASTPSSMRVASRSEESESGGHISDGGSSSKPWSFFKWGRRNKRDSGPSSFSNTSRDSMSTHQPPQPMNYMPRQLSSKVPKRTMSRFREDLPELPLSPPDSRVASPETEGTLAEPLPVIPDDVVMRYDTPTSGHRATPISMHREEMMTSPPPQSMSLASIGSEGSWLSGGRMGNRKRASSGVQASLTSYPVGSPSRNSEEHEIDQHSIADDEFLKTVVDDKLRRQSTGEALPSSDDENDDLDQSPKWGNVKHTPTMMHHRDTMRSREGLLETFEDDEKHVNVDQASDDEMSEGENPGIPQRATSVKVSDHLRNFSRGSAKLLEISPRPSGEKRRSSHEPVTQ</sequence>
<dbReference type="Proteomes" id="UP001396898">
    <property type="component" value="Unassembled WGS sequence"/>
</dbReference>
<feature type="region of interest" description="Disordered" evidence="1">
    <location>
        <begin position="1"/>
        <end position="242"/>
    </location>
</feature>
<reference evidence="2 3" key="1">
    <citation type="submission" date="2023-01" db="EMBL/GenBank/DDBJ databases">
        <title>Analysis of 21 Apiospora genomes using comparative genomics revels a genus with tremendous synthesis potential of carbohydrate active enzymes and secondary metabolites.</title>
        <authorList>
            <person name="Sorensen T."/>
        </authorList>
    </citation>
    <scope>NUCLEOTIDE SEQUENCE [LARGE SCALE GENOMIC DNA]</scope>
    <source>
        <strain evidence="2 3">CBS 20057</strain>
    </source>
</reference>
<feature type="region of interest" description="Disordered" evidence="1">
    <location>
        <begin position="262"/>
        <end position="841"/>
    </location>
</feature>
<comment type="caution">
    <text evidence="2">The sequence shown here is derived from an EMBL/GenBank/DDBJ whole genome shotgun (WGS) entry which is preliminary data.</text>
</comment>
<feature type="compositionally biased region" description="Basic and acidic residues" evidence="1">
    <location>
        <begin position="397"/>
        <end position="410"/>
    </location>
</feature>
<name>A0ABR1SBS1_9PEZI</name>
<feature type="compositionally biased region" description="Basic and acidic residues" evidence="1">
    <location>
        <begin position="484"/>
        <end position="499"/>
    </location>
</feature>
<feature type="compositionally biased region" description="Pro residues" evidence="1">
    <location>
        <begin position="440"/>
        <end position="450"/>
    </location>
</feature>
<evidence type="ECO:0000313" key="3">
    <source>
        <dbReference type="Proteomes" id="UP001396898"/>
    </source>
</evidence>
<feature type="compositionally biased region" description="Basic and acidic residues" evidence="1">
    <location>
        <begin position="757"/>
        <end position="768"/>
    </location>
</feature>
<feature type="compositionally biased region" description="Basic residues" evidence="1">
    <location>
        <begin position="1"/>
        <end position="15"/>
    </location>
</feature>
<feature type="compositionally biased region" description="Polar residues" evidence="1">
    <location>
        <begin position="265"/>
        <end position="278"/>
    </location>
</feature>
<feature type="compositionally biased region" description="Polar residues" evidence="1">
    <location>
        <begin position="546"/>
        <end position="562"/>
    </location>
</feature>
<feature type="compositionally biased region" description="Basic and acidic residues" evidence="1">
    <location>
        <begin position="317"/>
        <end position="359"/>
    </location>
</feature>
<dbReference type="EMBL" id="JAQQWI010000007">
    <property type="protein sequence ID" value="KAK8028512.1"/>
    <property type="molecule type" value="Genomic_DNA"/>
</dbReference>
<gene>
    <name evidence="2" type="ORF">PG991_005568</name>
</gene>
<feature type="compositionally biased region" description="Polar residues" evidence="1">
    <location>
        <begin position="122"/>
        <end position="139"/>
    </location>
</feature>
<protein>
    <submittedName>
        <fullName evidence="2">Uncharacterized protein</fullName>
    </submittedName>
</protein>
<evidence type="ECO:0000313" key="2">
    <source>
        <dbReference type="EMBL" id="KAK8028512.1"/>
    </source>
</evidence>
<feature type="compositionally biased region" description="Polar residues" evidence="1">
    <location>
        <begin position="679"/>
        <end position="695"/>
    </location>
</feature>
<feature type="compositionally biased region" description="Basic and acidic residues" evidence="1">
    <location>
        <begin position="696"/>
        <end position="722"/>
    </location>
</feature>
<feature type="compositionally biased region" description="Low complexity" evidence="1">
    <location>
        <begin position="461"/>
        <end position="470"/>
    </location>
</feature>
<proteinExistence type="predicted"/>